<evidence type="ECO:0000313" key="1">
    <source>
        <dbReference type="EMBL" id="GLB42297.1"/>
    </source>
</evidence>
<protein>
    <submittedName>
        <fullName evidence="1">Uncharacterized protein</fullName>
    </submittedName>
</protein>
<evidence type="ECO:0000313" key="2">
    <source>
        <dbReference type="Proteomes" id="UP001063166"/>
    </source>
</evidence>
<proteinExistence type="predicted"/>
<gene>
    <name evidence="1" type="ORF">LshimejAT787_1103120</name>
</gene>
<dbReference type="EMBL" id="BRPK01000011">
    <property type="protein sequence ID" value="GLB42297.1"/>
    <property type="molecule type" value="Genomic_DNA"/>
</dbReference>
<name>A0A9P3URJ4_LYOSH</name>
<sequence>MGLIQVYRSKNPSVALPPLADTHSLGAAVFYQRDYSRVCAVSSVTYRDDYFVPWTMTTSQIKVDGGAAKYKDAALMRNIAADRSLNDGRQWSTPVAYSRQNHRMTPVLHWSARGMTTLASADVQIAKKKKHSKNAETRANIVNPRHFYPPEV</sequence>
<dbReference type="AlphaFoldDB" id="A0A9P3URJ4"/>
<comment type="caution">
    <text evidence="1">The sequence shown here is derived from an EMBL/GenBank/DDBJ whole genome shotgun (WGS) entry which is preliminary data.</text>
</comment>
<organism evidence="1 2">
    <name type="scientific">Lyophyllum shimeji</name>
    <name type="common">Hon-shimeji</name>
    <name type="synonym">Tricholoma shimeji</name>
    <dbReference type="NCBI Taxonomy" id="47721"/>
    <lineage>
        <taxon>Eukaryota</taxon>
        <taxon>Fungi</taxon>
        <taxon>Dikarya</taxon>
        <taxon>Basidiomycota</taxon>
        <taxon>Agaricomycotina</taxon>
        <taxon>Agaricomycetes</taxon>
        <taxon>Agaricomycetidae</taxon>
        <taxon>Agaricales</taxon>
        <taxon>Tricholomatineae</taxon>
        <taxon>Lyophyllaceae</taxon>
        <taxon>Lyophyllum</taxon>
    </lineage>
</organism>
<reference evidence="1" key="1">
    <citation type="submission" date="2022-07" db="EMBL/GenBank/DDBJ databases">
        <title>The genome of Lyophyllum shimeji provides insight into the initial evolution of ectomycorrhizal fungal genome.</title>
        <authorList>
            <person name="Kobayashi Y."/>
            <person name="Shibata T."/>
            <person name="Hirakawa H."/>
            <person name="Shigenobu S."/>
            <person name="Nishiyama T."/>
            <person name="Yamada A."/>
            <person name="Hasebe M."/>
            <person name="Kawaguchi M."/>
        </authorList>
    </citation>
    <scope>NUCLEOTIDE SEQUENCE</scope>
    <source>
        <strain evidence="1">AT787</strain>
    </source>
</reference>
<dbReference type="Proteomes" id="UP001063166">
    <property type="component" value="Unassembled WGS sequence"/>
</dbReference>
<keyword evidence="2" id="KW-1185">Reference proteome</keyword>
<accession>A0A9P3URJ4</accession>